<reference evidence="8" key="2">
    <citation type="submission" date="2021-02" db="EMBL/GenBank/DDBJ databases">
        <authorList>
            <person name="Kimball J.A."/>
            <person name="Haas M.W."/>
            <person name="Macchietto M."/>
            <person name="Kono T."/>
            <person name="Duquette J."/>
            <person name="Shao M."/>
        </authorList>
    </citation>
    <scope>NUCLEOTIDE SEQUENCE</scope>
    <source>
        <tissue evidence="8">Fresh leaf tissue</tissue>
    </source>
</reference>
<keyword evidence="9" id="KW-1185">Reference proteome</keyword>
<comment type="caution">
    <text evidence="8">The sequence shown here is derived from an EMBL/GenBank/DDBJ whole genome shotgun (WGS) entry which is preliminary data.</text>
</comment>
<dbReference type="GO" id="GO:0035673">
    <property type="term" value="F:oligopeptide transmembrane transporter activity"/>
    <property type="evidence" value="ECO:0007669"/>
    <property type="project" value="InterPro"/>
</dbReference>
<evidence type="ECO:0000256" key="2">
    <source>
        <dbReference type="ARBA" id="ARBA00010276"/>
    </source>
</evidence>
<dbReference type="NCBIfam" id="TIGR00728">
    <property type="entry name" value="OPT_sfam"/>
    <property type="match status" value="1"/>
</dbReference>
<accession>A0A8J5R6L7</accession>
<reference evidence="8" key="1">
    <citation type="journal article" date="2021" name="bioRxiv">
        <title>Whole Genome Assembly and Annotation of Northern Wild Rice, Zizania palustris L., Supports a Whole Genome Duplication in the Zizania Genus.</title>
        <authorList>
            <person name="Haas M."/>
            <person name="Kono T."/>
            <person name="Macchietto M."/>
            <person name="Millas R."/>
            <person name="McGilp L."/>
            <person name="Shao M."/>
            <person name="Duquette J."/>
            <person name="Hirsch C.N."/>
            <person name="Kimball J."/>
        </authorList>
    </citation>
    <scope>NUCLEOTIDE SEQUENCE</scope>
    <source>
        <tissue evidence="8">Fresh leaf tissue</tissue>
    </source>
</reference>
<evidence type="ECO:0000256" key="3">
    <source>
        <dbReference type="ARBA" id="ARBA00022448"/>
    </source>
</evidence>
<feature type="transmembrane region" description="Helical" evidence="7">
    <location>
        <begin position="501"/>
        <end position="523"/>
    </location>
</feature>
<name>A0A8J5R6L7_ZIZPA</name>
<comment type="subcellular location">
    <subcellularLocation>
        <location evidence="1">Membrane</location>
        <topology evidence="1">Multi-pass membrane protein</topology>
    </subcellularLocation>
</comment>
<evidence type="ECO:0000256" key="5">
    <source>
        <dbReference type="ARBA" id="ARBA00022989"/>
    </source>
</evidence>
<dbReference type="Pfam" id="PF03169">
    <property type="entry name" value="OPT"/>
    <property type="match status" value="1"/>
</dbReference>
<keyword evidence="5 7" id="KW-1133">Transmembrane helix</keyword>
<evidence type="ECO:0000256" key="4">
    <source>
        <dbReference type="ARBA" id="ARBA00022692"/>
    </source>
</evidence>
<dbReference type="GO" id="GO:0016020">
    <property type="term" value="C:membrane"/>
    <property type="evidence" value="ECO:0007669"/>
    <property type="project" value="UniProtKB-SubCell"/>
</dbReference>
<dbReference type="InterPro" id="IPR045035">
    <property type="entry name" value="YSL-like"/>
</dbReference>
<feature type="transmembrane region" description="Helical" evidence="7">
    <location>
        <begin position="403"/>
        <end position="421"/>
    </location>
</feature>
<sequence length="563" mass="59931">MNGTVAKSAGGTSNGQDVSTLHAGKIMAFLFLVSFSSLLCTLPLRKLMIVEYKLMYPSGSAIAGIVNSFHTPKGATTAKLQVKALIKSAVGSFTWAFFQWFYTAGHDCGFRSFPLFGLNAYKEKFYFDFSSSLVGVGMICPYLINFSMLFGSIVSSCFIWPAIQSMQGKWFTDVSPISFKGINGYKVPMGISMVLGDCLFQLGTISTKAAQHFLKGRLGQRLAVSCDPDDEIQCQARYDEQRRNEVFLKDGIPDQFAVAGYVALAALSTAAVPHIFPQIRYKHVALVYAVAPLLAFCNSYGSGLVDWSLATVYAKLALFAVGGWVGAASGGVIAGLVACGIMVVVIGNAAELMQDFKTGYLTLTSPVSMFASQVIGTALGCVINPGVFLMFQRLAGADHLGEAGATYSAPIAIVYRGLAVLSAEGLDTLPSHSAALCAACFAVALSLDAVAAVAAARRWRVRGCVPNPMAMAIPFFVGPMFAVDLCVGSLLLLAWRKADKQGASMLAIVVASGLICGEGLWALPSSVLSMLNVQPPICMKFLSSYQSQQMRQSFVPTIDAPPQ</sequence>
<dbReference type="PANTHER" id="PTHR31645">
    <property type="entry name" value="OLIGOPEPTIDE TRANSPORTER YGL114W-RELATED"/>
    <property type="match status" value="1"/>
</dbReference>
<feature type="transmembrane region" description="Helical" evidence="7">
    <location>
        <begin position="468"/>
        <end position="495"/>
    </location>
</feature>
<feature type="transmembrane region" description="Helical" evidence="7">
    <location>
        <begin position="142"/>
        <end position="163"/>
    </location>
</feature>
<feature type="transmembrane region" description="Helical" evidence="7">
    <location>
        <begin position="256"/>
        <end position="276"/>
    </location>
</feature>
<dbReference type="InterPro" id="IPR004813">
    <property type="entry name" value="OPT"/>
</dbReference>
<dbReference type="Proteomes" id="UP000729402">
    <property type="component" value="Unassembled WGS sequence"/>
</dbReference>
<proteinExistence type="inferred from homology"/>
<evidence type="ECO:0000256" key="1">
    <source>
        <dbReference type="ARBA" id="ARBA00004141"/>
    </source>
</evidence>
<dbReference type="OrthoDB" id="627262at2759"/>
<organism evidence="8 9">
    <name type="scientific">Zizania palustris</name>
    <name type="common">Northern wild rice</name>
    <dbReference type="NCBI Taxonomy" id="103762"/>
    <lineage>
        <taxon>Eukaryota</taxon>
        <taxon>Viridiplantae</taxon>
        <taxon>Streptophyta</taxon>
        <taxon>Embryophyta</taxon>
        <taxon>Tracheophyta</taxon>
        <taxon>Spermatophyta</taxon>
        <taxon>Magnoliopsida</taxon>
        <taxon>Liliopsida</taxon>
        <taxon>Poales</taxon>
        <taxon>Poaceae</taxon>
        <taxon>BOP clade</taxon>
        <taxon>Oryzoideae</taxon>
        <taxon>Oryzeae</taxon>
        <taxon>Zizaniinae</taxon>
        <taxon>Zizania</taxon>
    </lineage>
</organism>
<evidence type="ECO:0000313" key="9">
    <source>
        <dbReference type="Proteomes" id="UP000729402"/>
    </source>
</evidence>
<comment type="similarity">
    <text evidence="2">Belongs to the YSL (TC 2.A.67.2) family.</text>
</comment>
<feature type="transmembrane region" description="Helical" evidence="7">
    <location>
        <begin position="26"/>
        <end position="44"/>
    </location>
</feature>
<feature type="transmembrane region" description="Helical" evidence="7">
    <location>
        <begin position="370"/>
        <end position="391"/>
    </location>
</feature>
<protein>
    <submittedName>
        <fullName evidence="8">Uncharacterized protein</fullName>
    </submittedName>
</protein>
<dbReference type="PANTHER" id="PTHR31645:SF83">
    <property type="entry name" value="METAL-NICOTIANAMINE TRANSPORTER YSL1-RELATED"/>
    <property type="match status" value="1"/>
</dbReference>
<feature type="transmembrane region" description="Helical" evidence="7">
    <location>
        <begin position="433"/>
        <end position="456"/>
    </location>
</feature>
<evidence type="ECO:0000313" key="8">
    <source>
        <dbReference type="EMBL" id="KAG8052475.1"/>
    </source>
</evidence>
<dbReference type="AlphaFoldDB" id="A0A8J5R6L7"/>
<evidence type="ECO:0000256" key="6">
    <source>
        <dbReference type="ARBA" id="ARBA00023136"/>
    </source>
</evidence>
<dbReference type="EMBL" id="JAAALK010000288">
    <property type="protein sequence ID" value="KAG8052475.1"/>
    <property type="molecule type" value="Genomic_DNA"/>
</dbReference>
<keyword evidence="3" id="KW-0813">Transport</keyword>
<feature type="transmembrane region" description="Helical" evidence="7">
    <location>
        <begin position="283"/>
        <end position="301"/>
    </location>
</feature>
<gene>
    <name evidence="8" type="ORF">GUJ93_ZPchr0001g29726</name>
</gene>
<keyword evidence="4 7" id="KW-0812">Transmembrane</keyword>
<keyword evidence="6 7" id="KW-0472">Membrane</keyword>
<evidence type="ECO:0000256" key="7">
    <source>
        <dbReference type="SAM" id="Phobius"/>
    </source>
</evidence>
<feature type="transmembrane region" description="Helical" evidence="7">
    <location>
        <begin position="332"/>
        <end position="350"/>
    </location>
</feature>